<accession>A0A7J9B1E8</accession>
<evidence type="ECO:0000313" key="2">
    <source>
        <dbReference type="EMBL" id="MBA0730167.1"/>
    </source>
</evidence>
<keyword evidence="3" id="KW-1185">Reference proteome</keyword>
<dbReference type="GO" id="GO:0003824">
    <property type="term" value="F:catalytic activity"/>
    <property type="evidence" value="ECO:0007669"/>
    <property type="project" value="InterPro"/>
</dbReference>
<sequence length="254" mass="29498">MERGLTNLLLEEGEEERCQVDMAGTVRAMEDDLCMLGHSEAFFLIQILHGRKELSLEWDLPIWASPKPVAIGTSCWLWEEGPVFKMGDTLQSVYSGSSITQANIQGFFQHGMDSEGTYTEHVIGLEFWNINWLWRVEQPDAMKLLNWNLLSNRTERIRRSLGFPYGLEDDFEGNTWRFTGFYGLPVESRRRQLWDLLRQLASNSNHPWIVMGDFNEVLFSNEKQGGRFQDKRLMEDFYSVLEDTRLSDLGYAGH</sequence>
<name>A0A7J9B1E8_9ROSI</name>
<dbReference type="Proteomes" id="UP000593574">
    <property type="component" value="Unassembled WGS sequence"/>
</dbReference>
<dbReference type="InterPro" id="IPR005135">
    <property type="entry name" value="Endo/exonuclease/phosphatase"/>
</dbReference>
<organism evidence="2 3">
    <name type="scientific">Gossypium laxum</name>
    <dbReference type="NCBI Taxonomy" id="34288"/>
    <lineage>
        <taxon>Eukaryota</taxon>
        <taxon>Viridiplantae</taxon>
        <taxon>Streptophyta</taxon>
        <taxon>Embryophyta</taxon>
        <taxon>Tracheophyta</taxon>
        <taxon>Spermatophyta</taxon>
        <taxon>Magnoliopsida</taxon>
        <taxon>eudicotyledons</taxon>
        <taxon>Gunneridae</taxon>
        <taxon>Pentapetalae</taxon>
        <taxon>rosids</taxon>
        <taxon>malvids</taxon>
        <taxon>Malvales</taxon>
        <taxon>Malvaceae</taxon>
        <taxon>Malvoideae</taxon>
        <taxon>Gossypium</taxon>
    </lineage>
</organism>
<dbReference type="AlphaFoldDB" id="A0A7J9B1E8"/>
<protein>
    <recommendedName>
        <fullName evidence="1">Endonuclease/exonuclease/phosphatase domain-containing protein</fullName>
    </recommendedName>
</protein>
<proteinExistence type="predicted"/>
<comment type="caution">
    <text evidence="2">The sequence shown here is derived from an EMBL/GenBank/DDBJ whole genome shotgun (WGS) entry which is preliminary data.</text>
</comment>
<dbReference type="EMBL" id="JABEZV010442943">
    <property type="protein sequence ID" value="MBA0730167.1"/>
    <property type="molecule type" value="Genomic_DNA"/>
</dbReference>
<feature type="domain" description="Endonuclease/exonuclease/phosphatase" evidence="1">
    <location>
        <begin position="158"/>
        <end position="232"/>
    </location>
</feature>
<dbReference type="InterPro" id="IPR036691">
    <property type="entry name" value="Endo/exonu/phosph_ase_sf"/>
</dbReference>
<reference evidence="2 3" key="1">
    <citation type="journal article" date="2019" name="Genome Biol. Evol.">
        <title>Insights into the evolution of the New World diploid cottons (Gossypium, subgenus Houzingenia) based on genome sequencing.</title>
        <authorList>
            <person name="Grover C.E."/>
            <person name="Arick M.A. 2nd"/>
            <person name="Thrash A."/>
            <person name="Conover J.L."/>
            <person name="Sanders W.S."/>
            <person name="Peterson D.G."/>
            <person name="Frelichowski J.E."/>
            <person name="Scheffler J.A."/>
            <person name="Scheffler B.E."/>
            <person name="Wendel J.F."/>
        </authorList>
    </citation>
    <scope>NUCLEOTIDE SEQUENCE [LARGE SCALE GENOMIC DNA]</scope>
    <source>
        <strain evidence="2">4</strain>
        <tissue evidence="2">Leaf</tissue>
    </source>
</reference>
<dbReference type="SUPFAM" id="SSF56219">
    <property type="entry name" value="DNase I-like"/>
    <property type="match status" value="1"/>
</dbReference>
<dbReference type="Gene3D" id="3.60.10.10">
    <property type="entry name" value="Endonuclease/exonuclease/phosphatase"/>
    <property type="match status" value="1"/>
</dbReference>
<evidence type="ECO:0000259" key="1">
    <source>
        <dbReference type="Pfam" id="PF03372"/>
    </source>
</evidence>
<dbReference type="Pfam" id="PF03372">
    <property type="entry name" value="Exo_endo_phos"/>
    <property type="match status" value="1"/>
</dbReference>
<evidence type="ECO:0000313" key="3">
    <source>
        <dbReference type="Proteomes" id="UP000593574"/>
    </source>
</evidence>
<gene>
    <name evidence="2" type="ORF">Golax_022929</name>
</gene>